<dbReference type="GO" id="GO:0005886">
    <property type="term" value="C:plasma membrane"/>
    <property type="evidence" value="ECO:0007669"/>
    <property type="project" value="UniProtKB-SubCell"/>
</dbReference>
<evidence type="ECO:0000259" key="9">
    <source>
        <dbReference type="PROSITE" id="PS50928"/>
    </source>
</evidence>
<dbReference type="EMBL" id="CP017634">
    <property type="protein sequence ID" value="ATW23871.1"/>
    <property type="molecule type" value="Genomic_DNA"/>
</dbReference>
<keyword evidence="7 8" id="KW-0472">Membrane</keyword>
<reference evidence="10 11" key="1">
    <citation type="submission" date="2016-10" db="EMBL/GenBank/DDBJ databases">
        <title>Complete Genome Sequence of Peptococcaceae strain DCMF.</title>
        <authorList>
            <person name="Edwards R.J."/>
            <person name="Holland S.I."/>
            <person name="Deshpande N.P."/>
            <person name="Wong Y.K."/>
            <person name="Ertan H."/>
            <person name="Manefield M."/>
            <person name="Russell T.L."/>
            <person name="Lee M.J."/>
        </authorList>
    </citation>
    <scope>NUCLEOTIDE SEQUENCE [LARGE SCALE GENOMIC DNA]</scope>
    <source>
        <strain evidence="10 11">DCMF</strain>
    </source>
</reference>
<dbReference type="GO" id="GO:0005315">
    <property type="term" value="F:phosphate transmembrane transporter activity"/>
    <property type="evidence" value="ECO:0007669"/>
    <property type="project" value="InterPro"/>
</dbReference>
<keyword evidence="6 8" id="KW-1133">Transmembrane helix</keyword>
<organism evidence="10 11">
    <name type="scientific">Formimonas warabiya</name>
    <dbReference type="NCBI Taxonomy" id="1761012"/>
    <lineage>
        <taxon>Bacteria</taxon>
        <taxon>Bacillati</taxon>
        <taxon>Bacillota</taxon>
        <taxon>Clostridia</taxon>
        <taxon>Eubacteriales</taxon>
        <taxon>Peptococcaceae</taxon>
        <taxon>Candidatus Formimonas</taxon>
    </lineage>
</organism>
<dbReference type="SUPFAM" id="SSF161098">
    <property type="entry name" value="MetI-like"/>
    <property type="match status" value="1"/>
</dbReference>
<evidence type="ECO:0000256" key="1">
    <source>
        <dbReference type="ARBA" id="ARBA00004651"/>
    </source>
</evidence>
<dbReference type="NCBIfam" id="TIGR00974">
    <property type="entry name" value="3a0107s02c"/>
    <property type="match status" value="1"/>
</dbReference>
<feature type="transmembrane region" description="Helical" evidence="8">
    <location>
        <begin position="247"/>
        <end position="270"/>
    </location>
</feature>
<comment type="subcellular location">
    <subcellularLocation>
        <location evidence="1 8">Cell membrane</location>
        <topology evidence="1 8">Multi-pass membrane protein</topology>
    </subcellularLocation>
</comment>
<evidence type="ECO:0000256" key="6">
    <source>
        <dbReference type="ARBA" id="ARBA00022989"/>
    </source>
</evidence>
<evidence type="ECO:0000256" key="4">
    <source>
        <dbReference type="ARBA" id="ARBA00022475"/>
    </source>
</evidence>
<dbReference type="RefSeq" id="WP_148133037.1">
    <property type="nucleotide sequence ID" value="NZ_CP017634.1"/>
</dbReference>
<evidence type="ECO:0000313" key="11">
    <source>
        <dbReference type="Proteomes" id="UP000323521"/>
    </source>
</evidence>
<evidence type="ECO:0000256" key="3">
    <source>
        <dbReference type="ARBA" id="ARBA00022448"/>
    </source>
</evidence>
<dbReference type="CDD" id="cd06261">
    <property type="entry name" value="TM_PBP2"/>
    <property type="match status" value="1"/>
</dbReference>
<dbReference type="InterPro" id="IPR005672">
    <property type="entry name" value="Phosphate_PstA"/>
</dbReference>
<dbReference type="PANTHER" id="PTHR43470">
    <property type="entry name" value="PHOSPHATE TRANSPORT SYSTEM PERMEASE PROTEIN PSTA-RELATED"/>
    <property type="match status" value="1"/>
</dbReference>
<proteinExistence type="inferred from homology"/>
<dbReference type="InterPro" id="IPR000515">
    <property type="entry name" value="MetI-like"/>
</dbReference>
<dbReference type="GO" id="GO:0035435">
    <property type="term" value="P:phosphate ion transmembrane transport"/>
    <property type="evidence" value="ECO:0007669"/>
    <property type="project" value="InterPro"/>
</dbReference>
<keyword evidence="11" id="KW-1185">Reference proteome</keyword>
<dbReference type="Proteomes" id="UP000323521">
    <property type="component" value="Chromosome"/>
</dbReference>
<dbReference type="AlphaFoldDB" id="A0A3G1KN12"/>
<feature type="transmembrane region" description="Helical" evidence="8">
    <location>
        <begin position="184"/>
        <end position="202"/>
    </location>
</feature>
<evidence type="ECO:0000256" key="8">
    <source>
        <dbReference type="RuleBase" id="RU363043"/>
    </source>
</evidence>
<dbReference type="KEGG" id="fwa:DCMF_02815"/>
<dbReference type="PANTHER" id="PTHR43470:SF3">
    <property type="entry name" value="PHOSPHATE TRANSPORT SYSTEM PERMEASE PROTEIN PSTA-RELATED"/>
    <property type="match status" value="1"/>
</dbReference>
<feature type="transmembrane region" description="Helical" evidence="8">
    <location>
        <begin position="133"/>
        <end position="152"/>
    </location>
</feature>
<sequence>MTVKQQEKIARFFLWTAATITVGFLFLIIGYIVKEGIGVVNLNFLLDVPRKMGAKGGIFPSILGTLYLIAATLVFAIPIGVGAAIYLNEYTREGKITRLIRFGTEALAGIPSIIFGLFGFAFFVILLRPITGGWSILSGSLTGAIMVLPTIVRTSEEALKTVPLTYREGSLALGASKWQTVSKVVLPAAIPGILTGIILAIGRVVGETAALLLTLGGTLLMPHSLFDGARTMSMHLYMVAMETGAMEMAFGTAVVLIITILIINTAAGFLRKKLELSSGRR</sequence>
<dbReference type="InterPro" id="IPR035906">
    <property type="entry name" value="MetI-like_sf"/>
</dbReference>
<evidence type="ECO:0000256" key="7">
    <source>
        <dbReference type="ARBA" id="ARBA00023136"/>
    </source>
</evidence>
<keyword evidence="4 8" id="KW-1003">Cell membrane</keyword>
<keyword evidence="3" id="KW-0813">Transport</keyword>
<dbReference type="PROSITE" id="PS50928">
    <property type="entry name" value="ABC_TM1"/>
    <property type="match status" value="1"/>
</dbReference>
<evidence type="ECO:0000313" key="10">
    <source>
        <dbReference type="EMBL" id="ATW23871.1"/>
    </source>
</evidence>
<dbReference type="OrthoDB" id="9785113at2"/>
<dbReference type="Pfam" id="PF00528">
    <property type="entry name" value="BPD_transp_1"/>
    <property type="match status" value="1"/>
</dbReference>
<feature type="transmembrane region" description="Helical" evidence="8">
    <location>
        <begin position="66"/>
        <end position="87"/>
    </location>
</feature>
<evidence type="ECO:0000256" key="2">
    <source>
        <dbReference type="ARBA" id="ARBA00007069"/>
    </source>
</evidence>
<comment type="similarity">
    <text evidence="2 8">Belongs to the binding-protein-dependent transport system permease family. CysTW subfamily.</text>
</comment>
<feature type="transmembrane region" description="Helical" evidence="8">
    <location>
        <begin position="107"/>
        <end position="127"/>
    </location>
</feature>
<feature type="domain" description="ABC transmembrane type-1" evidence="9">
    <location>
        <begin position="62"/>
        <end position="267"/>
    </location>
</feature>
<gene>
    <name evidence="10" type="ORF">DCMF_02815</name>
</gene>
<accession>A0A3G1KN12</accession>
<keyword evidence="5 8" id="KW-0812">Transmembrane</keyword>
<name>A0A3G1KN12_FORW1</name>
<protein>
    <recommendedName>
        <fullName evidence="8">Phosphate transport system permease protein PstA</fullName>
    </recommendedName>
</protein>
<evidence type="ECO:0000256" key="5">
    <source>
        <dbReference type="ARBA" id="ARBA00022692"/>
    </source>
</evidence>
<dbReference type="Gene3D" id="1.10.3720.10">
    <property type="entry name" value="MetI-like"/>
    <property type="match status" value="1"/>
</dbReference>
<feature type="transmembrane region" description="Helical" evidence="8">
    <location>
        <begin position="12"/>
        <end position="33"/>
    </location>
</feature>